<name>A0A0E9WWW9_ANGAN</name>
<sequence length="87" mass="10314">MIKDSTVHICLLYDYSNVANTHLEPMVPDSLCLLYIPYNRKKLNPKTIHVCSSIKKRLKKCPYIFYFMLLFLPLQILSDFFQERNGK</sequence>
<proteinExistence type="predicted"/>
<dbReference type="AlphaFoldDB" id="A0A0E9WWW9"/>
<reference evidence="2" key="1">
    <citation type="submission" date="2014-11" db="EMBL/GenBank/DDBJ databases">
        <authorList>
            <person name="Amaro Gonzalez C."/>
        </authorList>
    </citation>
    <scope>NUCLEOTIDE SEQUENCE</scope>
</reference>
<keyword evidence="1" id="KW-1133">Transmembrane helix</keyword>
<evidence type="ECO:0000256" key="1">
    <source>
        <dbReference type="SAM" id="Phobius"/>
    </source>
</evidence>
<evidence type="ECO:0000313" key="2">
    <source>
        <dbReference type="EMBL" id="JAH94859.1"/>
    </source>
</evidence>
<organism evidence="2">
    <name type="scientific">Anguilla anguilla</name>
    <name type="common">European freshwater eel</name>
    <name type="synonym">Muraena anguilla</name>
    <dbReference type="NCBI Taxonomy" id="7936"/>
    <lineage>
        <taxon>Eukaryota</taxon>
        <taxon>Metazoa</taxon>
        <taxon>Chordata</taxon>
        <taxon>Craniata</taxon>
        <taxon>Vertebrata</taxon>
        <taxon>Euteleostomi</taxon>
        <taxon>Actinopterygii</taxon>
        <taxon>Neopterygii</taxon>
        <taxon>Teleostei</taxon>
        <taxon>Anguilliformes</taxon>
        <taxon>Anguillidae</taxon>
        <taxon>Anguilla</taxon>
    </lineage>
</organism>
<keyword evidence="1" id="KW-0472">Membrane</keyword>
<keyword evidence="1" id="KW-0812">Transmembrane</keyword>
<dbReference type="EMBL" id="GBXM01013718">
    <property type="protein sequence ID" value="JAH94859.1"/>
    <property type="molecule type" value="Transcribed_RNA"/>
</dbReference>
<reference evidence="2" key="2">
    <citation type="journal article" date="2015" name="Fish Shellfish Immunol.">
        <title>Early steps in the European eel (Anguilla anguilla)-Vibrio vulnificus interaction in the gills: Role of the RtxA13 toxin.</title>
        <authorList>
            <person name="Callol A."/>
            <person name="Pajuelo D."/>
            <person name="Ebbesson L."/>
            <person name="Teles M."/>
            <person name="MacKenzie S."/>
            <person name="Amaro C."/>
        </authorList>
    </citation>
    <scope>NUCLEOTIDE SEQUENCE</scope>
</reference>
<feature type="transmembrane region" description="Helical" evidence="1">
    <location>
        <begin position="63"/>
        <end position="81"/>
    </location>
</feature>
<accession>A0A0E9WWW9</accession>
<protein>
    <submittedName>
        <fullName evidence="2">Uncharacterized protein</fullName>
    </submittedName>
</protein>